<organism evidence="1 2">
    <name type="scientific">Streptomyces nanshensis</name>
    <dbReference type="NCBI Taxonomy" id="518642"/>
    <lineage>
        <taxon>Bacteria</taxon>
        <taxon>Bacillati</taxon>
        <taxon>Actinomycetota</taxon>
        <taxon>Actinomycetes</taxon>
        <taxon>Kitasatosporales</taxon>
        <taxon>Streptomycetaceae</taxon>
        <taxon>Streptomyces</taxon>
    </lineage>
</organism>
<comment type="caution">
    <text evidence="1">The sequence shown here is derived from an EMBL/GenBank/DDBJ whole genome shotgun (WGS) entry which is preliminary data.</text>
</comment>
<evidence type="ECO:0000313" key="1">
    <source>
        <dbReference type="EMBL" id="OEV13289.1"/>
    </source>
</evidence>
<dbReference type="Proteomes" id="UP000176005">
    <property type="component" value="Unassembled WGS sequence"/>
</dbReference>
<gene>
    <name evidence="1" type="ORF">AN218_04200</name>
</gene>
<protein>
    <submittedName>
        <fullName evidence="1">Uncharacterized protein</fullName>
    </submittedName>
</protein>
<dbReference type="EMBL" id="LJGW01000086">
    <property type="protein sequence ID" value="OEV13289.1"/>
    <property type="molecule type" value="Genomic_DNA"/>
</dbReference>
<dbReference type="AlphaFoldDB" id="A0A1E7LAR0"/>
<sequence>MNRRETFVFSHKPYAVNLDSLRGTLETGRDWRFYRGRIDAVWFRRKDGITRACIGTLWASKRRETEPTAQEFLQAHDDGRYGGDCVARWDGVNYWGPGQSLEGMHKHLALLRPMLDDFHATDGAPEAPEGYEGWWTFR</sequence>
<reference evidence="1 2" key="1">
    <citation type="journal article" date="2016" name="Front. Microbiol.">
        <title>Comparative Genomics Analysis of Streptomyces Species Reveals Their Adaptation to the Marine Environment and Their Diversity at the Genomic Level.</title>
        <authorList>
            <person name="Tian X."/>
            <person name="Zhang Z."/>
            <person name="Yang T."/>
            <person name="Chen M."/>
            <person name="Li J."/>
            <person name="Chen F."/>
            <person name="Yang J."/>
            <person name="Li W."/>
            <person name="Zhang B."/>
            <person name="Zhang Z."/>
            <person name="Wu J."/>
            <person name="Zhang C."/>
            <person name="Long L."/>
            <person name="Xiao J."/>
        </authorList>
    </citation>
    <scope>NUCLEOTIDE SEQUENCE [LARGE SCALE GENOMIC DNA]</scope>
    <source>
        <strain evidence="1 2">SCSIO 10429</strain>
    </source>
</reference>
<name>A0A1E7LAR0_9ACTN</name>
<proteinExistence type="predicted"/>
<accession>A0A1E7LAR0</accession>
<dbReference type="RefSeq" id="WP_070015253.1">
    <property type="nucleotide sequence ID" value="NZ_LJGW01000086.1"/>
</dbReference>
<evidence type="ECO:0000313" key="2">
    <source>
        <dbReference type="Proteomes" id="UP000176005"/>
    </source>
</evidence>
<keyword evidence="2" id="KW-1185">Reference proteome</keyword>